<feature type="compositionally biased region" description="Basic and acidic residues" evidence="1">
    <location>
        <begin position="415"/>
        <end position="432"/>
    </location>
</feature>
<dbReference type="AlphaFoldDB" id="A0A9W8LCD6"/>
<name>A0A9W8LCD6_9FUNG</name>
<organism evidence="2 3">
    <name type="scientific">Coemansia pectinata</name>
    <dbReference type="NCBI Taxonomy" id="1052879"/>
    <lineage>
        <taxon>Eukaryota</taxon>
        <taxon>Fungi</taxon>
        <taxon>Fungi incertae sedis</taxon>
        <taxon>Zoopagomycota</taxon>
        <taxon>Kickxellomycotina</taxon>
        <taxon>Kickxellomycetes</taxon>
        <taxon>Kickxellales</taxon>
        <taxon>Kickxellaceae</taxon>
        <taxon>Coemansia</taxon>
    </lineage>
</organism>
<gene>
    <name evidence="2" type="ORF">GGI19_002292</name>
</gene>
<protein>
    <submittedName>
        <fullName evidence="2">Uncharacterized protein</fullName>
    </submittedName>
</protein>
<reference evidence="2" key="1">
    <citation type="submission" date="2022-07" db="EMBL/GenBank/DDBJ databases">
        <title>Phylogenomic reconstructions and comparative analyses of Kickxellomycotina fungi.</title>
        <authorList>
            <person name="Reynolds N.K."/>
            <person name="Stajich J.E."/>
            <person name="Barry K."/>
            <person name="Grigoriev I.V."/>
            <person name="Crous P."/>
            <person name="Smith M.E."/>
        </authorList>
    </citation>
    <scope>NUCLEOTIDE SEQUENCE</scope>
    <source>
        <strain evidence="2">BCRC 34297</strain>
    </source>
</reference>
<evidence type="ECO:0000256" key="1">
    <source>
        <dbReference type="SAM" id="MobiDB-lite"/>
    </source>
</evidence>
<feature type="region of interest" description="Disordered" evidence="1">
    <location>
        <begin position="415"/>
        <end position="438"/>
    </location>
</feature>
<dbReference type="Proteomes" id="UP001140011">
    <property type="component" value="Unassembled WGS sequence"/>
</dbReference>
<evidence type="ECO:0000313" key="2">
    <source>
        <dbReference type="EMBL" id="KAJ2754603.1"/>
    </source>
</evidence>
<evidence type="ECO:0000313" key="3">
    <source>
        <dbReference type="Proteomes" id="UP001140011"/>
    </source>
</evidence>
<dbReference type="EMBL" id="JANBUH010000106">
    <property type="protein sequence ID" value="KAJ2754603.1"/>
    <property type="molecule type" value="Genomic_DNA"/>
</dbReference>
<dbReference type="OrthoDB" id="5577600at2759"/>
<accession>A0A9W8LCD6</accession>
<keyword evidence="3" id="KW-1185">Reference proteome</keyword>
<proteinExistence type="predicted"/>
<comment type="caution">
    <text evidence="2">The sequence shown here is derived from an EMBL/GenBank/DDBJ whole genome shotgun (WGS) entry which is preliminary data.</text>
</comment>
<sequence length="466" mass="52563">MRDIANSLLEESRYDEGVRFLTTVGASLIIQDSKIVAGLLAIFKPTHLIEKDLEKRSYYLLHNMGIANVDYSKVWRVDNQRRRTISQSQQRILTCLASVNVQFVKPWFDDVFAKDPNRFWAYLDELTTRPSNPLGHATEEEQLELELYQNRMNLACILLEQMCADLASNMATLRGSMFLKVVSEGLLSLSRIAYPTQLLFVIIQRFRAISFRWCPLEESKIIRRLLDMTAISAICDALAKDKFVQTLAKYVGYEDSAESFNRFIDLISFDSIALEMIDYTFVTRFRFAALPGERWTAMHRHLASLPPNAKKTAFCLRHLRPQSKNEDQDNWHDVVCLLAKLVQRSVTAYGRRMCHANCISQSSTVGLDSDFPHMLLVASSRLDIADTADAYQSLRTYLETKLPRPFAAAVLSDAGDKMDCSSDGSDSERDSGSSKPGQTLAPLDMIYMDLDLIAAALTLGVSSGSS</sequence>